<dbReference type="AlphaFoldDB" id="A0A2C9D042"/>
<accession>A0A2C9D042</accession>
<gene>
    <name evidence="1" type="ORF">HDIA_0161</name>
</gene>
<evidence type="ECO:0000313" key="2">
    <source>
        <dbReference type="Proteomes" id="UP000223606"/>
    </source>
</evidence>
<dbReference type="Proteomes" id="UP000223606">
    <property type="component" value="Chromosome 1"/>
</dbReference>
<dbReference type="OrthoDB" id="512336at2"/>
<dbReference type="KEGG" id="hdi:HDIA_0161"/>
<dbReference type="EMBL" id="LT960614">
    <property type="protein sequence ID" value="SON53702.1"/>
    <property type="molecule type" value="Genomic_DNA"/>
</dbReference>
<name>A0A2C9D042_9HYPH</name>
<proteinExistence type="predicted"/>
<reference evidence="2" key="1">
    <citation type="submission" date="2017-09" db="EMBL/GenBank/DDBJ databases">
        <title>Genome sequence of Nannocystis excedens DSM 71.</title>
        <authorList>
            <person name="Blom J."/>
        </authorList>
    </citation>
    <scope>NUCLEOTIDE SEQUENCE [LARGE SCALE GENOMIC DNA]</scope>
    <source>
        <strain evidence="2">type strain: E19</strain>
    </source>
</reference>
<protein>
    <submittedName>
        <fullName evidence="1">Uncharacterized protein</fullName>
    </submittedName>
</protein>
<keyword evidence="2" id="KW-1185">Reference proteome</keyword>
<evidence type="ECO:0000313" key="1">
    <source>
        <dbReference type="EMBL" id="SON53702.1"/>
    </source>
</evidence>
<organism evidence="1 2">
    <name type="scientific">Hartmannibacter diazotrophicus</name>
    <dbReference type="NCBI Taxonomy" id="1482074"/>
    <lineage>
        <taxon>Bacteria</taxon>
        <taxon>Pseudomonadati</taxon>
        <taxon>Pseudomonadota</taxon>
        <taxon>Alphaproteobacteria</taxon>
        <taxon>Hyphomicrobiales</taxon>
        <taxon>Pleomorphomonadaceae</taxon>
        <taxon>Hartmannibacter</taxon>
    </lineage>
</organism>
<dbReference type="RefSeq" id="WP_099553483.1">
    <property type="nucleotide sequence ID" value="NZ_LT960614.1"/>
</dbReference>
<sequence length="89" mass="9665">MTESIKPPVPAAHHRVFDRLLIAGEYIACAARAVGTGHDPSDELHARQPMRWAYGALHEALELTQPGAEGEAARLRAENEELRALAGVE</sequence>